<evidence type="ECO:0000313" key="2">
    <source>
        <dbReference type="Proteomes" id="UP000077521"/>
    </source>
</evidence>
<evidence type="ECO:0000313" key="1">
    <source>
        <dbReference type="EMBL" id="KAE8257730.1"/>
    </source>
</evidence>
<gene>
    <name evidence="1" type="ORF">A4X13_0g2164</name>
</gene>
<reference evidence="1" key="2">
    <citation type="journal article" date="2019" name="IMA Fungus">
        <title>Genome sequencing and comparison of five Tilletia species to identify candidate genes for the detection of regulated species infecting wheat.</title>
        <authorList>
            <person name="Nguyen H.D.T."/>
            <person name="Sultana T."/>
            <person name="Kesanakurti P."/>
            <person name="Hambleton S."/>
        </authorList>
    </citation>
    <scope>NUCLEOTIDE SEQUENCE</scope>
    <source>
        <strain evidence="1">DAOMC 236416</strain>
    </source>
</reference>
<sequence length="91" mass="9863">MSYTQRLVPVFVATFVGIATGAYVFQPLLDQYKVNTHGTFRPEDHDLKLQEGVAAAVEPSKAQSDASSVPNKVEDLKAALAEKLDKKTSSP</sequence>
<organism evidence="1 2">
    <name type="scientific">Tilletia indica</name>
    <dbReference type="NCBI Taxonomy" id="43049"/>
    <lineage>
        <taxon>Eukaryota</taxon>
        <taxon>Fungi</taxon>
        <taxon>Dikarya</taxon>
        <taxon>Basidiomycota</taxon>
        <taxon>Ustilaginomycotina</taxon>
        <taxon>Exobasidiomycetes</taxon>
        <taxon>Tilletiales</taxon>
        <taxon>Tilletiaceae</taxon>
        <taxon>Tilletia</taxon>
    </lineage>
</organism>
<proteinExistence type="predicted"/>
<dbReference type="Proteomes" id="UP000077521">
    <property type="component" value="Unassembled WGS sequence"/>
</dbReference>
<dbReference type="AlphaFoldDB" id="A0A177TQV7"/>
<dbReference type="EMBL" id="LWDF02000098">
    <property type="protein sequence ID" value="KAE8257730.1"/>
    <property type="molecule type" value="Genomic_DNA"/>
</dbReference>
<name>A0A177TQV7_9BASI</name>
<dbReference type="InterPro" id="IPR057394">
    <property type="entry name" value="PIGBOS1"/>
</dbReference>
<comment type="caution">
    <text evidence="1">The sequence shown here is derived from an EMBL/GenBank/DDBJ whole genome shotgun (WGS) entry which is preliminary data.</text>
</comment>
<protein>
    <submittedName>
        <fullName evidence="1">Uncharacterized protein</fullName>
    </submittedName>
</protein>
<reference evidence="1" key="1">
    <citation type="submission" date="2016-04" db="EMBL/GenBank/DDBJ databases">
        <authorList>
            <person name="Nguyen H.D."/>
            <person name="Samba Siva P."/>
            <person name="Cullis J."/>
            <person name="Levesque C.A."/>
            <person name="Hambleton S."/>
        </authorList>
    </citation>
    <scope>NUCLEOTIDE SEQUENCE</scope>
    <source>
        <strain evidence="1">DAOMC 236416</strain>
    </source>
</reference>
<keyword evidence="2" id="KW-1185">Reference proteome</keyword>
<accession>A0A177TQV7</accession>
<dbReference type="Pfam" id="PF23670">
    <property type="entry name" value="PIGBOS1"/>
    <property type="match status" value="1"/>
</dbReference>